<evidence type="ECO:0000313" key="2">
    <source>
        <dbReference type="EMBL" id="MBO8450093.1"/>
    </source>
</evidence>
<dbReference type="InterPro" id="IPR056798">
    <property type="entry name" value="ADH_Fe_C"/>
</dbReference>
<dbReference type="Gene3D" id="1.20.1090.10">
    <property type="entry name" value="Dehydroquinate synthase-like - alpha domain"/>
    <property type="match status" value="1"/>
</dbReference>
<dbReference type="SUPFAM" id="SSF56796">
    <property type="entry name" value="Dehydroquinate synthase-like"/>
    <property type="match status" value="1"/>
</dbReference>
<organism evidence="2 3">
    <name type="scientific">Candidatus Avitreponema avistercoris</name>
    <dbReference type="NCBI Taxonomy" id="2840705"/>
    <lineage>
        <taxon>Bacteria</taxon>
        <taxon>Pseudomonadati</taxon>
        <taxon>Spirochaetota</taxon>
        <taxon>Spirochaetia</taxon>
        <taxon>Spirochaetales</taxon>
        <taxon>Candidatus Avitreponema</taxon>
    </lineage>
</organism>
<reference evidence="2" key="1">
    <citation type="submission" date="2020-10" db="EMBL/GenBank/DDBJ databases">
        <authorList>
            <person name="Gilroy R."/>
        </authorList>
    </citation>
    <scope>NUCLEOTIDE SEQUENCE</scope>
    <source>
        <strain evidence="2">B3-4054</strain>
    </source>
</reference>
<reference evidence="2" key="2">
    <citation type="journal article" date="2021" name="PeerJ">
        <title>Extensive microbial diversity within the chicken gut microbiome revealed by metagenomics and culture.</title>
        <authorList>
            <person name="Gilroy R."/>
            <person name="Ravi A."/>
            <person name="Getino M."/>
            <person name="Pursley I."/>
            <person name="Horton D.L."/>
            <person name="Alikhan N.F."/>
            <person name="Baker D."/>
            <person name="Gharbi K."/>
            <person name="Hall N."/>
            <person name="Watson M."/>
            <person name="Adriaenssens E.M."/>
            <person name="Foster-Nyarko E."/>
            <person name="Jarju S."/>
            <person name="Secka A."/>
            <person name="Antonio M."/>
            <person name="Oren A."/>
            <person name="Chaudhuri R.R."/>
            <person name="La Ragione R."/>
            <person name="Hildebrand F."/>
            <person name="Pallen M.J."/>
        </authorList>
    </citation>
    <scope>NUCLEOTIDE SEQUENCE</scope>
    <source>
        <strain evidence="2">B3-4054</strain>
    </source>
</reference>
<comment type="caution">
    <text evidence="2">The sequence shown here is derived from an EMBL/GenBank/DDBJ whole genome shotgun (WGS) entry which is preliminary data.</text>
</comment>
<dbReference type="EMBL" id="JADIMS010000054">
    <property type="protein sequence ID" value="MBO8450093.1"/>
    <property type="molecule type" value="Genomic_DNA"/>
</dbReference>
<sequence length="297" mass="31584">AHVRGVLALGGVRAAAVGRAAAALYNETGDIFDYIEGAQPLSQPLPFVQVATTCRDPAMFLDKTPVVDARNNQAVLMKIQSGVCKAVVMDPNTYMHISSRMASSMLFQAAAIAFEGYISTRANFFSDTILGKALEILFLSLDPEQRKVSGIEPEMLAAQGGCMASLGASLSSPGMVTALALACNARYRAPLSLVAAILLPHLAEEAAHSSVEKAVTLAKILGVDTTGKTDGETAALAAEEIRRRLDSCGLPLRLKDAELTIEQLAVAAEDAGRMDIMNYTPRSMSSDDLFDLMKRAY</sequence>
<accession>A0A9D9HH20</accession>
<proteinExistence type="predicted"/>
<evidence type="ECO:0000313" key="3">
    <source>
        <dbReference type="Proteomes" id="UP000823616"/>
    </source>
</evidence>
<dbReference type="CDD" id="cd14864">
    <property type="entry name" value="Fe-ADH-like"/>
    <property type="match status" value="1"/>
</dbReference>
<dbReference type="AlphaFoldDB" id="A0A9D9HH20"/>
<feature type="domain" description="Fe-containing alcohol dehydrogenase-like C-terminal" evidence="1">
    <location>
        <begin position="113"/>
        <end position="297"/>
    </location>
</feature>
<dbReference type="InterPro" id="IPR039697">
    <property type="entry name" value="Alcohol_dehydrogenase_Fe"/>
</dbReference>
<evidence type="ECO:0000259" key="1">
    <source>
        <dbReference type="Pfam" id="PF25137"/>
    </source>
</evidence>
<dbReference type="Gene3D" id="3.40.50.1970">
    <property type="match status" value="1"/>
</dbReference>
<feature type="non-terminal residue" evidence="2">
    <location>
        <position position="1"/>
    </location>
</feature>
<dbReference type="Pfam" id="PF25137">
    <property type="entry name" value="ADH_Fe_C"/>
    <property type="match status" value="1"/>
</dbReference>
<protein>
    <submittedName>
        <fullName evidence="2">Iron-containing alcohol dehydrogenase</fullName>
    </submittedName>
</protein>
<dbReference type="Proteomes" id="UP000823616">
    <property type="component" value="Unassembled WGS sequence"/>
</dbReference>
<dbReference type="PANTHER" id="PTHR11496:SF102">
    <property type="entry name" value="ALCOHOL DEHYDROGENASE 4"/>
    <property type="match status" value="1"/>
</dbReference>
<dbReference type="PANTHER" id="PTHR11496">
    <property type="entry name" value="ALCOHOL DEHYDROGENASE"/>
    <property type="match status" value="1"/>
</dbReference>
<gene>
    <name evidence="2" type="ORF">IAA96_03200</name>
</gene>
<name>A0A9D9HH20_9SPIR</name>
<dbReference type="GO" id="GO:0004022">
    <property type="term" value="F:alcohol dehydrogenase (NAD+) activity"/>
    <property type="evidence" value="ECO:0007669"/>
    <property type="project" value="TreeGrafter"/>
</dbReference>